<comment type="caution">
    <text evidence="1">The sequence shown here is derived from an EMBL/GenBank/DDBJ whole genome shotgun (WGS) entry which is preliminary data.</text>
</comment>
<organism evidence="1 2">
    <name type="scientific">Posidoniimonas corsicana</name>
    <dbReference type="NCBI Taxonomy" id="1938618"/>
    <lineage>
        <taxon>Bacteria</taxon>
        <taxon>Pseudomonadati</taxon>
        <taxon>Planctomycetota</taxon>
        <taxon>Planctomycetia</taxon>
        <taxon>Pirellulales</taxon>
        <taxon>Lacipirellulaceae</taxon>
        <taxon>Posidoniimonas</taxon>
    </lineage>
</organism>
<dbReference type="SUPFAM" id="SSF52540">
    <property type="entry name" value="P-loop containing nucleoside triphosphate hydrolases"/>
    <property type="match status" value="1"/>
</dbReference>
<keyword evidence="2" id="KW-1185">Reference proteome</keyword>
<dbReference type="Gene3D" id="3.40.50.300">
    <property type="entry name" value="P-loop containing nucleotide triphosphate hydrolases"/>
    <property type="match status" value="1"/>
</dbReference>
<evidence type="ECO:0000313" key="1">
    <source>
        <dbReference type="EMBL" id="TWT37447.1"/>
    </source>
</evidence>
<evidence type="ECO:0000313" key="2">
    <source>
        <dbReference type="Proteomes" id="UP000316714"/>
    </source>
</evidence>
<proteinExistence type="predicted"/>
<dbReference type="RefSeq" id="WP_146564782.1">
    <property type="nucleotide sequence ID" value="NZ_SIHJ01000001.1"/>
</dbReference>
<gene>
    <name evidence="1" type="ORF">KOR34_23980</name>
</gene>
<sequence length="535" mass="59088">MVVYQRNKLILGTRAFDEKPTPAARRDEYVEPTENERATRKKKGTLVAVQRLLAHRTHMYVLGMSRAGKSASTVLPAIEQMLLPFDESWMLPGGEKMTRENRSALVVIDAKADKAFRNSVDRMAVDAGRLVQSLTLSPYHSWRFNPLAGFTGRADDAANLSANLLTSLNLDLGGGYGANFFTVQTLSLLFDVCNHLSSLKRAGKSPTIGEAIRYIKKHARAAPRDSDSLLSTLNLLSHLPHLQPADDDPHVIQMVDAILNRHVVIVSVDALNQGPVARLVAGLVLSATLAAATRIANEHSGDPSPLPHTFCVIDEFHHLVSRNAQNILTGAAGVGLTFCLCTQSVDTMKLRDLDLSQVVWDNCGIKCLHSCFGEQDVRNLQALSRDTIRPLGSRTAATDFRYFGRRAFDADTESDRIEPLLTRREIQETSAKTNRCFVVVSAGQFEEPIITDTYFAESHEQHLVSRVTPWPESPSLIGRESPIELTTPSLGGGKQPRWLAAHLAKNKAPVHAERITRFENLLSKLRDEEMPGNLE</sequence>
<dbReference type="AlphaFoldDB" id="A0A5C5VHJ2"/>
<accession>A0A5C5VHJ2</accession>
<name>A0A5C5VHJ2_9BACT</name>
<dbReference type="OrthoDB" id="246047at2"/>
<protein>
    <recommendedName>
        <fullName evidence="3">AAA-like domain protein</fullName>
    </recommendedName>
</protein>
<reference evidence="1 2" key="1">
    <citation type="submission" date="2019-02" db="EMBL/GenBank/DDBJ databases">
        <title>Deep-cultivation of Planctomycetes and their phenomic and genomic characterization uncovers novel biology.</title>
        <authorList>
            <person name="Wiegand S."/>
            <person name="Jogler M."/>
            <person name="Boedeker C."/>
            <person name="Pinto D."/>
            <person name="Vollmers J."/>
            <person name="Rivas-Marin E."/>
            <person name="Kohn T."/>
            <person name="Peeters S.H."/>
            <person name="Heuer A."/>
            <person name="Rast P."/>
            <person name="Oberbeckmann S."/>
            <person name="Bunk B."/>
            <person name="Jeske O."/>
            <person name="Meyerdierks A."/>
            <person name="Storesund J.E."/>
            <person name="Kallscheuer N."/>
            <person name="Luecker S."/>
            <person name="Lage O.M."/>
            <person name="Pohl T."/>
            <person name="Merkel B.J."/>
            <person name="Hornburger P."/>
            <person name="Mueller R.-W."/>
            <person name="Bruemmer F."/>
            <person name="Labrenz M."/>
            <person name="Spormann A.M."/>
            <person name="Op Den Camp H."/>
            <person name="Overmann J."/>
            <person name="Amann R."/>
            <person name="Jetten M.S.M."/>
            <person name="Mascher T."/>
            <person name="Medema M.H."/>
            <person name="Devos D.P."/>
            <person name="Kaster A.-K."/>
            <person name="Ovreas L."/>
            <person name="Rohde M."/>
            <person name="Galperin M.Y."/>
            <person name="Jogler C."/>
        </authorList>
    </citation>
    <scope>NUCLEOTIDE SEQUENCE [LARGE SCALE GENOMIC DNA]</scope>
    <source>
        <strain evidence="1 2">KOR34</strain>
    </source>
</reference>
<dbReference type="EMBL" id="SIHJ01000001">
    <property type="protein sequence ID" value="TWT37447.1"/>
    <property type="molecule type" value="Genomic_DNA"/>
</dbReference>
<evidence type="ECO:0008006" key="3">
    <source>
        <dbReference type="Google" id="ProtNLM"/>
    </source>
</evidence>
<dbReference type="InterPro" id="IPR027417">
    <property type="entry name" value="P-loop_NTPase"/>
</dbReference>
<dbReference type="Proteomes" id="UP000316714">
    <property type="component" value="Unassembled WGS sequence"/>
</dbReference>